<evidence type="ECO:0000256" key="3">
    <source>
        <dbReference type="ARBA" id="ARBA00022448"/>
    </source>
</evidence>
<dbReference type="PANTHER" id="PTHR33909">
    <property type="entry name" value="SEC TRANSLOCON ACCESSORY COMPLEX SUBUNIT YAJC"/>
    <property type="match status" value="1"/>
</dbReference>
<dbReference type="EMBL" id="CP014332">
    <property type="protein sequence ID" value="APS42113.1"/>
    <property type="molecule type" value="Genomic_DNA"/>
</dbReference>
<keyword evidence="4" id="KW-1003">Cell membrane</keyword>
<dbReference type="GO" id="GO:0005886">
    <property type="term" value="C:plasma membrane"/>
    <property type="evidence" value="ECO:0007669"/>
    <property type="project" value="UniProtKB-SubCell"/>
</dbReference>
<dbReference type="AlphaFoldDB" id="A0A1L6RC59"/>
<name>A0A1L6RC59_9LACO</name>
<evidence type="ECO:0000256" key="7">
    <source>
        <dbReference type="ARBA" id="ARBA00022989"/>
    </source>
</evidence>
<proteinExistence type="inferred from homology"/>
<comment type="similarity">
    <text evidence="2">Belongs to the YajC family.</text>
</comment>
<keyword evidence="13" id="KW-1185">Reference proteome</keyword>
<keyword evidence="3" id="KW-0813">Transport</keyword>
<evidence type="ECO:0000256" key="4">
    <source>
        <dbReference type="ARBA" id="ARBA00022475"/>
    </source>
</evidence>
<dbReference type="SMART" id="SM01323">
    <property type="entry name" value="YajC"/>
    <property type="match status" value="1"/>
</dbReference>
<evidence type="ECO:0000313" key="13">
    <source>
        <dbReference type="Proteomes" id="UP000185473"/>
    </source>
</evidence>
<evidence type="ECO:0000256" key="2">
    <source>
        <dbReference type="ARBA" id="ARBA00006742"/>
    </source>
</evidence>
<protein>
    <submittedName>
        <fullName evidence="12">Preprotein translocase subunit YajC</fullName>
    </submittedName>
</protein>
<keyword evidence="5 11" id="KW-0812">Transmembrane</keyword>
<feature type="region of interest" description="Disordered" evidence="10">
    <location>
        <begin position="87"/>
        <end position="124"/>
    </location>
</feature>
<dbReference type="GO" id="GO:0015031">
    <property type="term" value="P:protein transport"/>
    <property type="evidence" value="ECO:0007669"/>
    <property type="project" value="UniProtKB-KW"/>
</dbReference>
<dbReference type="Pfam" id="PF02699">
    <property type="entry name" value="YajC"/>
    <property type="match status" value="1"/>
</dbReference>
<organism evidence="12 13">
    <name type="scientific">Weissella jogaejeotgali</name>
    <dbReference type="NCBI Taxonomy" id="1631871"/>
    <lineage>
        <taxon>Bacteria</taxon>
        <taxon>Bacillati</taxon>
        <taxon>Bacillota</taxon>
        <taxon>Bacilli</taxon>
        <taxon>Lactobacillales</taxon>
        <taxon>Lactobacillaceae</taxon>
        <taxon>Weissella</taxon>
    </lineage>
</organism>
<evidence type="ECO:0000256" key="10">
    <source>
        <dbReference type="SAM" id="MobiDB-lite"/>
    </source>
</evidence>
<gene>
    <name evidence="12" type="ORF">FOL01_1254</name>
</gene>
<keyword evidence="8" id="KW-0811">Translocation</keyword>
<keyword evidence="6" id="KW-0653">Protein transport</keyword>
<evidence type="ECO:0000256" key="5">
    <source>
        <dbReference type="ARBA" id="ARBA00022692"/>
    </source>
</evidence>
<evidence type="ECO:0000256" key="1">
    <source>
        <dbReference type="ARBA" id="ARBA00004162"/>
    </source>
</evidence>
<accession>A0A1L6RC59</accession>
<feature type="transmembrane region" description="Helical" evidence="11">
    <location>
        <begin position="6"/>
        <end position="23"/>
    </location>
</feature>
<comment type="subcellular location">
    <subcellularLocation>
        <location evidence="1">Cell membrane</location>
        <topology evidence="1">Single-pass membrane protein</topology>
    </subcellularLocation>
</comment>
<dbReference type="NCBIfam" id="TIGR00739">
    <property type="entry name" value="yajC"/>
    <property type="match status" value="1"/>
</dbReference>
<dbReference type="KEGG" id="wjo:FOL01_1254"/>
<dbReference type="InterPro" id="IPR003849">
    <property type="entry name" value="Preprotein_translocase_YajC"/>
</dbReference>
<keyword evidence="9 11" id="KW-0472">Membrane</keyword>
<reference evidence="12 13" key="1">
    <citation type="submission" date="2016-02" db="EMBL/GenBank/DDBJ databases">
        <title>Complete Genome Sequence of Weissella jogaejeotgali FOL01.</title>
        <authorList>
            <person name="Lee J.-H."/>
            <person name="Ku H.-J."/>
        </authorList>
    </citation>
    <scope>NUCLEOTIDE SEQUENCE [LARGE SCALE GENOMIC DNA]</scope>
    <source>
        <strain evidence="12 13">FOL01</strain>
    </source>
</reference>
<evidence type="ECO:0000313" key="12">
    <source>
        <dbReference type="EMBL" id="APS42113.1"/>
    </source>
</evidence>
<sequence>MNANILILVVFIAAMYFIMIRPQQKQQKKRQAMINNVQAGAEVITIGGMHGTIAAVNKEAHTFDLDAEGVILVFELSAIRQVVKEANAPVTTEELTGEAPEVNESEADSDDNQEATDAQKSEEK</sequence>
<dbReference type="OrthoDB" id="9800132at2"/>
<dbReference type="RefSeq" id="WP_075269881.1">
    <property type="nucleotide sequence ID" value="NZ_CP014332.1"/>
</dbReference>
<dbReference type="Proteomes" id="UP000185473">
    <property type="component" value="Chromosome"/>
</dbReference>
<feature type="compositionally biased region" description="Acidic residues" evidence="10">
    <location>
        <begin position="101"/>
        <end position="114"/>
    </location>
</feature>
<dbReference type="STRING" id="1631871.FOL01_1254"/>
<evidence type="ECO:0000256" key="11">
    <source>
        <dbReference type="SAM" id="Phobius"/>
    </source>
</evidence>
<evidence type="ECO:0000256" key="8">
    <source>
        <dbReference type="ARBA" id="ARBA00023010"/>
    </source>
</evidence>
<keyword evidence="7 11" id="KW-1133">Transmembrane helix</keyword>
<evidence type="ECO:0000256" key="9">
    <source>
        <dbReference type="ARBA" id="ARBA00023136"/>
    </source>
</evidence>
<dbReference type="PRINTS" id="PR01853">
    <property type="entry name" value="YAJCTRNLCASE"/>
</dbReference>
<dbReference type="PANTHER" id="PTHR33909:SF1">
    <property type="entry name" value="SEC TRANSLOCON ACCESSORY COMPLEX SUBUNIT YAJC"/>
    <property type="match status" value="1"/>
</dbReference>
<evidence type="ECO:0000256" key="6">
    <source>
        <dbReference type="ARBA" id="ARBA00022927"/>
    </source>
</evidence>